<dbReference type="GO" id="GO:0043709">
    <property type="term" value="P:cell adhesion involved in single-species biofilm formation"/>
    <property type="evidence" value="ECO:0007669"/>
    <property type="project" value="TreeGrafter"/>
</dbReference>
<dbReference type="GO" id="GO:0005886">
    <property type="term" value="C:plasma membrane"/>
    <property type="evidence" value="ECO:0007669"/>
    <property type="project" value="UniProtKB-SubCell"/>
</dbReference>
<dbReference type="CDD" id="cd01949">
    <property type="entry name" value="GGDEF"/>
    <property type="match status" value="1"/>
</dbReference>
<dbReference type="Proteomes" id="UP000093482">
    <property type="component" value="Unassembled WGS sequence"/>
</dbReference>
<comment type="caution">
    <text evidence="8">The sequence shown here is derived from an EMBL/GenBank/DDBJ whole genome shotgun (WGS) entry which is preliminary data.</text>
</comment>
<dbReference type="Pfam" id="PF00990">
    <property type="entry name" value="GGDEF"/>
    <property type="match status" value="1"/>
</dbReference>
<name>A0A1C0YL48_9BACL</name>
<dbReference type="GO" id="GO:0052621">
    <property type="term" value="F:diguanylate cyclase activity"/>
    <property type="evidence" value="ECO:0007669"/>
    <property type="project" value="TreeGrafter"/>
</dbReference>
<evidence type="ECO:0000256" key="6">
    <source>
        <dbReference type="SAM" id="Phobius"/>
    </source>
</evidence>
<dbReference type="AlphaFoldDB" id="A0A1C0YL48"/>
<evidence type="ECO:0000313" key="8">
    <source>
        <dbReference type="EMBL" id="OCS87880.1"/>
    </source>
</evidence>
<dbReference type="SMART" id="SM00267">
    <property type="entry name" value="GGDEF"/>
    <property type="match status" value="1"/>
</dbReference>
<accession>A0A1C0YL48</accession>
<evidence type="ECO:0000256" key="4">
    <source>
        <dbReference type="ARBA" id="ARBA00022989"/>
    </source>
</evidence>
<dbReference type="Gene3D" id="3.30.70.270">
    <property type="match status" value="1"/>
</dbReference>
<protein>
    <recommendedName>
        <fullName evidence="7">GGDEF domain-containing protein</fullName>
    </recommendedName>
</protein>
<dbReference type="PROSITE" id="PS50887">
    <property type="entry name" value="GGDEF"/>
    <property type="match status" value="1"/>
</dbReference>
<dbReference type="CDD" id="cd18773">
    <property type="entry name" value="PDC1_HK_sensor"/>
    <property type="match status" value="1"/>
</dbReference>
<keyword evidence="4 6" id="KW-1133">Transmembrane helix</keyword>
<dbReference type="CDD" id="cd12912">
    <property type="entry name" value="PDC2_MCP_like"/>
    <property type="match status" value="1"/>
</dbReference>
<dbReference type="SUPFAM" id="SSF55073">
    <property type="entry name" value="Nucleotide cyclase"/>
    <property type="match status" value="1"/>
</dbReference>
<evidence type="ECO:0000256" key="1">
    <source>
        <dbReference type="ARBA" id="ARBA00004651"/>
    </source>
</evidence>
<dbReference type="Pfam" id="PF02743">
    <property type="entry name" value="dCache_1"/>
    <property type="match status" value="1"/>
</dbReference>
<keyword evidence="9" id="KW-1185">Reference proteome</keyword>
<dbReference type="GO" id="GO:1902201">
    <property type="term" value="P:negative regulation of bacterial-type flagellum-dependent cell motility"/>
    <property type="evidence" value="ECO:0007669"/>
    <property type="project" value="TreeGrafter"/>
</dbReference>
<dbReference type="PANTHER" id="PTHR45138">
    <property type="entry name" value="REGULATORY COMPONENTS OF SENSORY TRANSDUCTION SYSTEM"/>
    <property type="match status" value="1"/>
</dbReference>
<dbReference type="InterPro" id="IPR000160">
    <property type="entry name" value="GGDEF_dom"/>
</dbReference>
<dbReference type="InterPro" id="IPR029787">
    <property type="entry name" value="Nucleotide_cyclase"/>
</dbReference>
<keyword evidence="5 6" id="KW-0472">Membrane</keyword>
<keyword evidence="3 6" id="KW-0812">Transmembrane</keyword>
<dbReference type="InterPro" id="IPR050469">
    <property type="entry name" value="Diguanylate_Cyclase"/>
</dbReference>
<proteinExistence type="predicted"/>
<dbReference type="PANTHER" id="PTHR45138:SF24">
    <property type="entry name" value="DIGUANYLATE CYCLASE DGCC-RELATED"/>
    <property type="match status" value="1"/>
</dbReference>
<evidence type="ECO:0000256" key="3">
    <source>
        <dbReference type="ARBA" id="ARBA00022692"/>
    </source>
</evidence>
<comment type="subcellular location">
    <subcellularLocation>
        <location evidence="1">Cell membrane</location>
        <topology evidence="1">Multi-pass membrane protein</topology>
    </subcellularLocation>
</comment>
<dbReference type="InterPro" id="IPR043128">
    <property type="entry name" value="Rev_trsase/Diguanyl_cyclase"/>
</dbReference>
<dbReference type="SUPFAM" id="SSF103190">
    <property type="entry name" value="Sensory domain-like"/>
    <property type="match status" value="2"/>
</dbReference>
<dbReference type="InterPro" id="IPR033479">
    <property type="entry name" value="dCache_1"/>
</dbReference>
<evidence type="ECO:0000256" key="2">
    <source>
        <dbReference type="ARBA" id="ARBA00022475"/>
    </source>
</evidence>
<sequence length="508" mass="56674">MRKLTLKNVLICLILFLLLTTMIISVSSSYVMQKRTLIENTLERHESYARKLASSAELSIQDAQKMLAESAKVIGTHFSPPTLHKETARVLAQSSTFNSVSIINKDGIFVSASPLQSLIGEKIVTTEALNDPLPTISDPYAAVTGRLVITLTHPIFNAAGDYLGYISGAIYLQEQNIFSTLMATHFSQDDSYVFVVDGKGTILYHKDRDRINENVKENAVVQEVLAQNSGSMEVVNSKNITMLSGYSFIEGANWGVVSQRPFLSTVLPAQKMVMNNFSLALPFLLIAVALSIFFIAKIVKPIHILTELTKQNAEQQSIDKIRDVNGWYHESNQLKQTLLMTFTALQSKVHTLQTEATSDALTNLLNRRAITRTLEKWDEQQTPYAVVLMDIDKFKLVNDTYGHQMGDDVLIYFAEFFKQHTMPYHLCGRYGGEEFIILMPDATLEEAILLADTIRMEISQVLSPTGKAMTISAGVAHSDTSSCYKDIIERADAALYNAKEHGRNQVRS</sequence>
<gene>
    <name evidence="8" type="ORF">A6K76_13820</name>
</gene>
<dbReference type="EMBL" id="MATO01000054">
    <property type="protein sequence ID" value="OCS87880.1"/>
    <property type="molecule type" value="Genomic_DNA"/>
</dbReference>
<evidence type="ECO:0000313" key="9">
    <source>
        <dbReference type="Proteomes" id="UP000093482"/>
    </source>
</evidence>
<evidence type="ECO:0000256" key="5">
    <source>
        <dbReference type="ARBA" id="ARBA00023136"/>
    </source>
</evidence>
<dbReference type="OrthoDB" id="9759607at2"/>
<dbReference type="RefSeq" id="WP_066465684.1">
    <property type="nucleotide sequence ID" value="NZ_MATO01000054.1"/>
</dbReference>
<organism evidence="8 9">
    <name type="scientific">Caryophanon latum</name>
    <dbReference type="NCBI Taxonomy" id="33977"/>
    <lineage>
        <taxon>Bacteria</taxon>
        <taxon>Bacillati</taxon>
        <taxon>Bacillota</taxon>
        <taxon>Bacilli</taxon>
        <taxon>Bacillales</taxon>
        <taxon>Caryophanaceae</taxon>
        <taxon>Caryophanon</taxon>
    </lineage>
</organism>
<reference evidence="8 9" key="1">
    <citation type="submission" date="2016-07" db="EMBL/GenBank/DDBJ databases">
        <title>Caryophanon latum genome sequencing.</title>
        <authorList>
            <person name="Verma A."/>
            <person name="Pal Y."/>
            <person name="Krishnamurthi S."/>
        </authorList>
    </citation>
    <scope>NUCLEOTIDE SEQUENCE [LARGE SCALE GENOMIC DNA]</scope>
    <source>
        <strain evidence="8 9">DSM 14151</strain>
    </source>
</reference>
<keyword evidence="2" id="KW-1003">Cell membrane</keyword>
<dbReference type="Gene3D" id="3.30.450.20">
    <property type="entry name" value="PAS domain"/>
    <property type="match status" value="2"/>
</dbReference>
<dbReference type="FunFam" id="3.30.70.270:FF:000001">
    <property type="entry name" value="Diguanylate cyclase domain protein"/>
    <property type="match status" value="1"/>
</dbReference>
<dbReference type="InterPro" id="IPR029151">
    <property type="entry name" value="Sensor-like_sf"/>
</dbReference>
<evidence type="ECO:0000259" key="7">
    <source>
        <dbReference type="PROSITE" id="PS50887"/>
    </source>
</evidence>
<feature type="domain" description="GGDEF" evidence="7">
    <location>
        <begin position="382"/>
        <end position="508"/>
    </location>
</feature>
<dbReference type="NCBIfam" id="TIGR00254">
    <property type="entry name" value="GGDEF"/>
    <property type="match status" value="1"/>
</dbReference>
<feature type="transmembrane region" description="Helical" evidence="6">
    <location>
        <begin position="277"/>
        <end position="296"/>
    </location>
</feature>